<keyword evidence="2" id="KW-1185">Reference proteome</keyword>
<sequence length="43" mass="5057">MVFTERMTIKMMRLRILTHHAPKRPYDLITKPTIVGFASLERG</sequence>
<gene>
    <name evidence="1" type="ORF">HNQ72_000045</name>
</gene>
<dbReference type="EMBL" id="JACHEG010000001">
    <property type="protein sequence ID" value="MBB6160248.1"/>
    <property type="molecule type" value="Genomic_DNA"/>
</dbReference>
<organism evidence="1 2">
    <name type="scientific">Rhizobium wenxiniae</name>
    <dbReference type="NCBI Taxonomy" id="1737357"/>
    <lineage>
        <taxon>Bacteria</taxon>
        <taxon>Pseudomonadati</taxon>
        <taxon>Pseudomonadota</taxon>
        <taxon>Alphaproteobacteria</taxon>
        <taxon>Hyphomicrobiales</taxon>
        <taxon>Rhizobiaceae</taxon>
        <taxon>Rhizobium/Agrobacterium group</taxon>
        <taxon>Rhizobium</taxon>
    </lineage>
</organism>
<dbReference type="AlphaFoldDB" id="A0A7W9Y325"/>
<protein>
    <submittedName>
        <fullName evidence="1">Uncharacterized protein</fullName>
    </submittedName>
</protein>
<reference evidence="1 2" key="1">
    <citation type="submission" date="2020-08" db="EMBL/GenBank/DDBJ databases">
        <title>Genomic Encyclopedia of Type Strains, Phase IV (KMG-IV): sequencing the most valuable type-strain genomes for metagenomic binning, comparative biology and taxonomic classification.</title>
        <authorList>
            <person name="Goeker M."/>
        </authorList>
    </citation>
    <scope>NUCLEOTIDE SEQUENCE [LARGE SCALE GENOMIC DNA]</scope>
    <source>
        <strain evidence="1 2">DSM 100734</strain>
    </source>
</reference>
<evidence type="ECO:0000313" key="1">
    <source>
        <dbReference type="EMBL" id="MBB6160248.1"/>
    </source>
</evidence>
<name>A0A7W9Y325_9HYPH</name>
<dbReference type="Proteomes" id="UP000547879">
    <property type="component" value="Unassembled WGS sequence"/>
</dbReference>
<comment type="caution">
    <text evidence="1">The sequence shown here is derived from an EMBL/GenBank/DDBJ whole genome shotgun (WGS) entry which is preliminary data.</text>
</comment>
<evidence type="ECO:0000313" key="2">
    <source>
        <dbReference type="Proteomes" id="UP000547879"/>
    </source>
</evidence>
<accession>A0A7W9Y325</accession>
<proteinExistence type="predicted"/>